<feature type="transmembrane region" description="Helical" evidence="7">
    <location>
        <begin position="438"/>
        <end position="459"/>
    </location>
</feature>
<evidence type="ECO:0000256" key="2">
    <source>
        <dbReference type="ARBA" id="ARBA00022448"/>
    </source>
</evidence>
<feature type="transmembrane region" description="Helical" evidence="7">
    <location>
        <begin position="321"/>
        <end position="339"/>
    </location>
</feature>
<dbReference type="PROSITE" id="PS50850">
    <property type="entry name" value="MFS"/>
    <property type="match status" value="1"/>
</dbReference>
<dbReference type="Gene3D" id="1.20.1250.20">
    <property type="entry name" value="MFS general substrate transporter like domains"/>
    <property type="match status" value="1"/>
</dbReference>
<evidence type="ECO:0000256" key="3">
    <source>
        <dbReference type="ARBA" id="ARBA00022692"/>
    </source>
</evidence>
<evidence type="ECO:0000256" key="1">
    <source>
        <dbReference type="ARBA" id="ARBA00004141"/>
    </source>
</evidence>
<dbReference type="EMBL" id="CAWUOM010000034">
    <property type="protein sequence ID" value="CAK7267391.1"/>
    <property type="molecule type" value="Genomic_DNA"/>
</dbReference>
<dbReference type="Proteomes" id="UP001642501">
    <property type="component" value="Unassembled WGS sequence"/>
</dbReference>
<keyword evidence="5 7" id="KW-0472">Membrane</keyword>
<feature type="region of interest" description="Disordered" evidence="6">
    <location>
        <begin position="1"/>
        <end position="54"/>
    </location>
</feature>
<feature type="domain" description="Major facilitator superfamily (MFS) profile" evidence="8">
    <location>
        <begin position="75"/>
        <end position="528"/>
    </location>
</feature>
<dbReference type="PANTHER" id="PTHR23502:SF51">
    <property type="entry name" value="QUINIDINE RESISTANCE PROTEIN 1-RELATED"/>
    <property type="match status" value="1"/>
</dbReference>
<dbReference type="InterPro" id="IPR011701">
    <property type="entry name" value="MFS"/>
</dbReference>
<evidence type="ECO:0000313" key="9">
    <source>
        <dbReference type="EMBL" id="CAK7267391.1"/>
    </source>
</evidence>
<comment type="subcellular location">
    <subcellularLocation>
        <location evidence="1">Membrane</location>
        <topology evidence="1">Multi-pass membrane protein</topology>
    </subcellularLocation>
</comment>
<comment type="caution">
    <text evidence="9">The sequence shown here is derived from an EMBL/GenBank/DDBJ whole genome shotgun (WGS) entry which is preliminary data.</text>
</comment>
<feature type="transmembrane region" description="Helical" evidence="7">
    <location>
        <begin position="415"/>
        <end position="432"/>
    </location>
</feature>
<keyword evidence="10" id="KW-1185">Reference proteome</keyword>
<organism evidence="9 10">
    <name type="scientific">Sporothrix epigloea</name>
    <dbReference type="NCBI Taxonomy" id="1892477"/>
    <lineage>
        <taxon>Eukaryota</taxon>
        <taxon>Fungi</taxon>
        <taxon>Dikarya</taxon>
        <taxon>Ascomycota</taxon>
        <taxon>Pezizomycotina</taxon>
        <taxon>Sordariomycetes</taxon>
        <taxon>Sordariomycetidae</taxon>
        <taxon>Ophiostomatales</taxon>
        <taxon>Ophiostomataceae</taxon>
        <taxon>Sporothrix</taxon>
    </lineage>
</organism>
<feature type="transmembrane region" description="Helical" evidence="7">
    <location>
        <begin position="199"/>
        <end position="217"/>
    </location>
</feature>
<dbReference type="Pfam" id="PF07690">
    <property type="entry name" value="MFS_1"/>
    <property type="match status" value="1"/>
</dbReference>
<feature type="transmembrane region" description="Helical" evidence="7">
    <location>
        <begin position="169"/>
        <end position="187"/>
    </location>
</feature>
<dbReference type="InterPro" id="IPR036259">
    <property type="entry name" value="MFS_trans_sf"/>
</dbReference>
<reference evidence="9 10" key="1">
    <citation type="submission" date="2024-01" db="EMBL/GenBank/DDBJ databases">
        <authorList>
            <person name="Allen C."/>
            <person name="Tagirdzhanova G."/>
        </authorList>
    </citation>
    <scope>NUCLEOTIDE SEQUENCE [LARGE SCALE GENOMIC DNA]</scope>
    <source>
        <strain evidence="9 10">CBS 573.63</strain>
    </source>
</reference>
<dbReference type="SUPFAM" id="SSF103473">
    <property type="entry name" value="MFS general substrate transporter"/>
    <property type="match status" value="1"/>
</dbReference>
<sequence length="571" mass="61522">MVAAATRADLPTEAETHQMAIDPDKRMSAPSSSPSEPPSEDVVSDSTHEDDTAAAAADAVPPRYSIHSTWTKRWIVLGASLGAFISPLTGQIYLPALDALADYFHVTDGQINLTVTTYMIFQGVTPMFLGGLADGVGRRPTFLLCFVIFVVANIGLALCRTYASLMVIRMIQSAGSASTVALCQAVVADIVSSAERGQYIGITIIPIVFAPSLGPVLGGVLSEYLGWRAIFWFLAILGTVLGACLAMFLPETCRKIVGDGSIQPHPFHRTGYQLIKEARQRQRKTHEAASDSLAETTTAPPLKMQVPNLLLSIQLASQKNISLLLLYSSLLFAGFYAVATDLPRSLTKYGLSELEIGLCYLPIALGSIVAAFAVGPAINKNYRRHAAKLGMPVDKSRQQDLSDFPIESARLEAGLPLYYLSAAIMLCWGWAIQKHAHLAVLCVLLFFNGVGMIGFQNAANALLVDITPGRAGAAVAANNLTRCLIGAVATAVINPLIYAMGTGWAFFLIGAIYVVTSPGLFLLMYRGIAWRRQEREKAARRQQRRQQRQAEKEGRTESSAAGAGQETSTEK</sequence>
<dbReference type="PANTHER" id="PTHR23502">
    <property type="entry name" value="MAJOR FACILITATOR SUPERFAMILY"/>
    <property type="match status" value="1"/>
</dbReference>
<evidence type="ECO:0000256" key="6">
    <source>
        <dbReference type="SAM" id="MobiDB-lite"/>
    </source>
</evidence>
<feature type="transmembrane region" description="Helical" evidence="7">
    <location>
        <begin position="74"/>
        <end position="94"/>
    </location>
</feature>
<feature type="region of interest" description="Disordered" evidence="6">
    <location>
        <begin position="536"/>
        <end position="571"/>
    </location>
</feature>
<feature type="transmembrane region" description="Helical" evidence="7">
    <location>
        <begin position="359"/>
        <end position="378"/>
    </location>
</feature>
<evidence type="ECO:0000256" key="7">
    <source>
        <dbReference type="SAM" id="Phobius"/>
    </source>
</evidence>
<feature type="transmembrane region" description="Helical" evidence="7">
    <location>
        <begin position="109"/>
        <end position="129"/>
    </location>
</feature>
<feature type="transmembrane region" description="Helical" evidence="7">
    <location>
        <begin position="229"/>
        <end position="249"/>
    </location>
</feature>
<feature type="transmembrane region" description="Helical" evidence="7">
    <location>
        <begin position="504"/>
        <end position="525"/>
    </location>
</feature>
<dbReference type="InterPro" id="IPR020846">
    <property type="entry name" value="MFS_dom"/>
</dbReference>
<dbReference type="Gene3D" id="1.20.1720.10">
    <property type="entry name" value="Multidrug resistance protein D"/>
    <property type="match status" value="1"/>
</dbReference>
<evidence type="ECO:0000256" key="4">
    <source>
        <dbReference type="ARBA" id="ARBA00022989"/>
    </source>
</evidence>
<evidence type="ECO:0000313" key="10">
    <source>
        <dbReference type="Proteomes" id="UP001642501"/>
    </source>
</evidence>
<protein>
    <recommendedName>
        <fullName evidence="8">Major facilitator superfamily (MFS) profile domain-containing protein</fullName>
    </recommendedName>
</protein>
<proteinExistence type="predicted"/>
<feature type="transmembrane region" description="Helical" evidence="7">
    <location>
        <begin position="141"/>
        <end position="163"/>
    </location>
</feature>
<accession>A0ABP0DKP8</accession>
<keyword evidence="3 7" id="KW-0812">Transmembrane</keyword>
<feature type="transmembrane region" description="Helical" evidence="7">
    <location>
        <begin position="480"/>
        <end position="498"/>
    </location>
</feature>
<gene>
    <name evidence="9" type="ORF">SEPCBS57363_002568</name>
</gene>
<keyword evidence="2" id="KW-0813">Transport</keyword>
<evidence type="ECO:0000259" key="8">
    <source>
        <dbReference type="PROSITE" id="PS50850"/>
    </source>
</evidence>
<evidence type="ECO:0000256" key="5">
    <source>
        <dbReference type="ARBA" id="ARBA00023136"/>
    </source>
</evidence>
<name>A0ABP0DKP8_9PEZI</name>
<keyword evidence="4 7" id="KW-1133">Transmembrane helix</keyword>